<comment type="caution">
    <text evidence="2">The sequence shown here is derived from an EMBL/GenBank/DDBJ whole genome shotgun (WGS) entry which is preliminary data.</text>
</comment>
<dbReference type="EMBL" id="BAABGZ010000080">
    <property type="protein sequence ID" value="GAA4369153.1"/>
    <property type="molecule type" value="Genomic_DNA"/>
</dbReference>
<evidence type="ECO:0000313" key="2">
    <source>
        <dbReference type="EMBL" id="GAA4369153.1"/>
    </source>
</evidence>
<sequence>MNPSTVYSKLAMLPENLQQQAADFIEFLLQKAEQEKSVQPQPKPVFGSAKGMFKMRADFDEPLDDFAEYTNP</sequence>
<feature type="domain" description="DUF2281" evidence="1">
    <location>
        <begin position="6"/>
        <end position="69"/>
    </location>
</feature>
<reference evidence="3" key="1">
    <citation type="journal article" date="2019" name="Int. J. Syst. Evol. Microbiol.">
        <title>The Global Catalogue of Microorganisms (GCM) 10K type strain sequencing project: providing services to taxonomists for standard genome sequencing and annotation.</title>
        <authorList>
            <consortium name="The Broad Institute Genomics Platform"/>
            <consortium name="The Broad Institute Genome Sequencing Center for Infectious Disease"/>
            <person name="Wu L."/>
            <person name="Ma J."/>
        </authorList>
    </citation>
    <scope>NUCLEOTIDE SEQUENCE [LARGE SCALE GENOMIC DNA]</scope>
    <source>
        <strain evidence="3">JCM 17923</strain>
    </source>
</reference>
<name>A0ABP8IRQ2_9BACT</name>
<gene>
    <name evidence="2" type="ORF">GCM10023185_42530</name>
</gene>
<evidence type="ECO:0000259" key="1">
    <source>
        <dbReference type="Pfam" id="PF10047"/>
    </source>
</evidence>
<evidence type="ECO:0000313" key="3">
    <source>
        <dbReference type="Proteomes" id="UP001501153"/>
    </source>
</evidence>
<dbReference type="Proteomes" id="UP001501153">
    <property type="component" value="Unassembled WGS sequence"/>
</dbReference>
<keyword evidence="3" id="KW-1185">Reference proteome</keyword>
<organism evidence="2 3">
    <name type="scientific">Hymenobacter saemangeumensis</name>
    <dbReference type="NCBI Taxonomy" id="1084522"/>
    <lineage>
        <taxon>Bacteria</taxon>
        <taxon>Pseudomonadati</taxon>
        <taxon>Bacteroidota</taxon>
        <taxon>Cytophagia</taxon>
        <taxon>Cytophagales</taxon>
        <taxon>Hymenobacteraceae</taxon>
        <taxon>Hymenobacter</taxon>
    </lineage>
</organism>
<dbReference type="RefSeq" id="WP_345238176.1">
    <property type="nucleotide sequence ID" value="NZ_BAABGZ010000080.1"/>
</dbReference>
<protein>
    <recommendedName>
        <fullName evidence="1">DUF2281 domain-containing protein</fullName>
    </recommendedName>
</protein>
<accession>A0ABP8IRQ2</accession>
<dbReference type="InterPro" id="IPR018739">
    <property type="entry name" value="DUF2281"/>
</dbReference>
<proteinExistence type="predicted"/>
<dbReference type="Pfam" id="PF10047">
    <property type="entry name" value="DUF2281"/>
    <property type="match status" value="1"/>
</dbReference>